<organism evidence="1 2">
    <name type="scientific">Batrachochytrium dendrobatidis (strain JAM81 / FGSC 10211)</name>
    <name type="common">Frog chytrid fungus</name>
    <dbReference type="NCBI Taxonomy" id="684364"/>
    <lineage>
        <taxon>Eukaryota</taxon>
        <taxon>Fungi</taxon>
        <taxon>Fungi incertae sedis</taxon>
        <taxon>Chytridiomycota</taxon>
        <taxon>Chytridiomycota incertae sedis</taxon>
        <taxon>Chytridiomycetes</taxon>
        <taxon>Rhizophydiales</taxon>
        <taxon>Rhizophydiales incertae sedis</taxon>
        <taxon>Batrachochytrium</taxon>
    </lineage>
</organism>
<reference evidence="1 2" key="1">
    <citation type="submission" date="2009-12" db="EMBL/GenBank/DDBJ databases">
        <title>The draft genome of Batrachochytrium dendrobatidis.</title>
        <authorList>
            <consortium name="US DOE Joint Genome Institute (JGI-PGF)"/>
            <person name="Kuo A."/>
            <person name="Salamov A."/>
            <person name="Schmutz J."/>
            <person name="Lucas S."/>
            <person name="Pitluck S."/>
            <person name="Rosenblum E."/>
            <person name="Stajich J."/>
            <person name="Eisen M."/>
            <person name="Grigoriev I.V."/>
        </authorList>
    </citation>
    <scope>NUCLEOTIDE SEQUENCE [LARGE SCALE GENOMIC DNA]</scope>
    <source>
        <strain evidence="2">JAM81 / FGSC 10211</strain>
    </source>
</reference>
<dbReference type="RefSeq" id="XP_006682087.1">
    <property type="nucleotide sequence ID" value="XM_006682024.1"/>
</dbReference>
<evidence type="ECO:0000313" key="2">
    <source>
        <dbReference type="Proteomes" id="UP000007241"/>
    </source>
</evidence>
<dbReference type="InParanoid" id="F4PBM7"/>
<gene>
    <name evidence="1" type="ORF">BATDEDRAFT_91692</name>
</gene>
<dbReference type="Proteomes" id="UP000007241">
    <property type="component" value="Unassembled WGS sequence"/>
</dbReference>
<keyword evidence="2" id="KW-1185">Reference proteome</keyword>
<sequence length="641" mass="70927">MLDFPVVVITSATDASSPISMTNDDASLDIAHRLPIVTDTTQQPDESTTPCKPRQLICNPSNAEQVTNDTDANNAQHSKFDGIIMNSIFSKRQEMTDVSPEAEEERRRRMGAMIRSSRKYNRMNVSMVNQHFEADKDGNIGIEDFIAQIAPQECLAAAGYSYGAGEIPTTTSEPDPRPTLPANVDTTPSNKYLNPTLNVIHTSHPGYFSSKIGGMLEIPDKLFGRRETHTNITECKSTLHEEKLESADDAMSSNNTLASKTCGNPHHSALVRPGLSSTRTHAQRPETATGTVRYRGTGKRQVAFLNDVVLFEGRLYPCGSPSCTCSIDVAYDKKSKLSIKKFLNKMFQHRTSTNTITESGSPWLSATSVSSISHDTTKAVSTSRSSSTVQTSTSDVAIEEIDNIEPKDEEHDEVFSKTKPIHLAKADAVEEQPHGEASFHRKTTLTDICPYAIDRTNRAENRRSPFGVIGLSVPSLAASQSLESGLDVSFVEKSRCSILNCPESIHGPHMHAPLQDNWFGGKKLRKDGQEKIILRGLVLRVPPRFTSVSEGRMWSREHESSNHALFATSQPFTPTQPHNPQEREVSIDCHNSLDIVMVPETRRAVSESKKNASNISIKKPRRIRIWKNIRNLLLRLAPTTV</sequence>
<dbReference type="HOGENOM" id="CLU_426977_0_0_1"/>
<dbReference type="EMBL" id="GL882892">
    <property type="protein sequence ID" value="EGF77470.1"/>
    <property type="molecule type" value="Genomic_DNA"/>
</dbReference>
<evidence type="ECO:0000313" key="1">
    <source>
        <dbReference type="EMBL" id="EGF77470.1"/>
    </source>
</evidence>
<accession>F4PBM7</accession>
<proteinExistence type="predicted"/>
<dbReference type="GeneID" id="18244356"/>
<name>F4PBM7_BATDJ</name>
<protein>
    <submittedName>
        <fullName evidence="1">Expressed protein</fullName>
    </submittedName>
</protein>
<dbReference type="OrthoDB" id="10668915at2759"/>
<dbReference type="AlphaFoldDB" id="F4PBM7"/>